<proteinExistence type="predicted"/>
<organism evidence="1 2">
    <name type="scientific">Paraglomus occultum</name>
    <dbReference type="NCBI Taxonomy" id="144539"/>
    <lineage>
        <taxon>Eukaryota</taxon>
        <taxon>Fungi</taxon>
        <taxon>Fungi incertae sedis</taxon>
        <taxon>Mucoromycota</taxon>
        <taxon>Glomeromycotina</taxon>
        <taxon>Glomeromycetes</taxon>
        <taxon>Paraglomerales</taxon>
        <taxon>Paraglomeraceae</taxon>
        <taxon>Paraglomus</taxon>
    </lineage>
</organism>
<protein>
    <submittedName>
        <fullName evidence="1">749_t:CDS:1</fullName>
    </submittedName>
</protein>
<name>A0A9N9GE76_9GLOM</name>
<comment type="caution">
    <text evidence="1">The sequence shown here is derived from an EMBL/GenBank/DDBJ whole genome shotgun (WGS) entry which is preliminary data.</text>
</comment>
<accession>A0A9N9GE76</accession>
<evidence type="ECO:0000313" key="1">
    <source>
        <dbReference type="EMBL" id="CAG8596112.1"/>
    </source>
</evidence>
<gene>
    <name evidence="1" type="ORF">POCULU_LOCUS7224</name>
</gene>
<keyword evidence="2" id="KW-1185">Reference proteome</keyword>
<dbReference type="EMBL" id="CAJVPJ010001562">
    <property type="protein sequence ID" value="CAG8596112.1"/>
    <property type="molecule type" value="Genomic_DNA"/>
</dbReference>
<reference evidence="1" key="1">
    <citation type="submission" date="2021-06" db="EMBL/GenBank/DDBJ databases">
        <authorList>
            <person name="Kallberg Y."/>
            <person name="Tangrot J."/>
            <person name="Rosling A."/>
        </authorList>
    </citation>
    <scope>NUCLEOTIDE SEQUENCE</scope>
    <source>
        <strain evidence="1">IA702</strain>
    </source>
</reference>
<feature type="non-terminal residue" evidence="1">
    <location>
        <position position="1"/>
    </location>
</feature>
<dbReference type="Proteomes" id="UP000789572">
    <property type="component" value="Unassembled WGS sequence"/>
</dbReference>
<sequence>RPKVLEEELHQTCTWRQSVPMQFDCARGILGRALCLRNAV</sequence>
<evidence type="ECO:0000313" key="2">
    <source>
        <dbReference type="Proteomes" id="UP000789572"/>
    </source>
</evidence>
<dbReference type="AlphaFoldDB" id="A0A9N9GE76"/>